<dbReference type="EMBL" id="CATNWA010000297">
    <property type="protein sequence ID" value="CAI9536081.1"/>
    <property type="molecule type" value="Genomic_DNA"/>
</dbReference>
<name>A0ABN9AJ76_9NEOB</name>
<evidence type="ECO:0000313" key="1">
    <source>
        <dbReference type="EMBL" id="CAI9536081.1"/>
    </source>
</evidence>
<gene>
    <name evidence="1" type="ORF">SPARVUS_LOCUS978656</name>
</gene>
<keyword evidence="2" id="KW-1185">Reference proteome</keyword>
<evidence type="ECO:0000313" key="2">
    <source>
        <dbReference type="Proteomes" id="UP001162483"/>
    </source>
</evidence>
<comment type="caution">
    <text evidence="1">The sequence shown here is derived from an EMBL/GenBank/DDBJ whole genome shotgun (WGS) entry which is preliminary data.</text>
</comment>
<organism evidence="1 2">
    <name type="scientific">Staurois parvus</name>
    <dbReference type="NCBI Taxonomy" id="386267"/>
    <lineage>
        <taxon>Eukaryota</taxon>
        <taxon>Metazoa</taxon>
        <taxon>Chordata</taxon>
        <taxon>Craniata</taxon>
        <taxon>Vertebrata</taxon>
        <taxon>Euteleostomi</taxon>
        <taxon>Amphibia</taxon>
        <taxon>Batrachia</taxon>
        <taxon>Anura</taxon>
        <taxon>Neobatrachia</taxon>
        <taxon>Ranoidea</taxon>
        <taxon>Ranidae</taxon>
        <taxon>Staurois</taxon>
    </lineage>
</organism>
<reference evidence="1" key="1">
    <citation type="submission" date="2023-05" db="EMBL/GenBank/DDBJ databases">
        <authorList>
            <person name="Stuckert A."/>
        </authorList>
    </citation>
    <scope>NUCLEOTIDE SEQUENCE</scope>
</reference>
<protein>
    <submittedName>
        <fullName evidence="1">Uncharacterized protein</fullName>
    </submittedName>
</protein>
<dbReference type="Proteomes" id="UP001162483">
    <property type="component" value="Unassembled WGS sequence"/>
</dbReference>
<proteinExistence type="predicted"/>
<feature type="non-terminal residue" evidence="1">
    <location>
        <position position="1"/>
    </location>
</feature>
<accession>A0ABN9AJ76</accession>
<sequence>SGQYLQERSVDGVTVGAVCTAEECGWCDSGQYVQERSVEGVTVGSMQRRGVWRV</sequence>